<gene>
    <name evidence="3" type="ORF">QWZ10_08255</name>
</gene>
<reference evidence="4" key="1">
    <citation type="journal article" date="2019" name="Int. J. Syst. Evol. Microbiol.">
        <title>The Global Catalogue of Microorganisms (GCM) 10K type strain sequencing project: providing services to taxonomists for standard genome sequencing and annotation.</title>
        <authorList>
            <consortium name="The Broad Institute Genomics Platform"/>
            <consortium name="The Broad Institute Genome Sequencing Center for Infectious Disease"/>
            <person name="Wu L."/>
            <person name="Ma J."/>
        </authorList>
    </citation>
    <scope>NUCLEOTIDE SEQUENCE [LARGE SCALE GENOMIC DNA]</scope>
    <source>
        <strain evidence="4">CECT 8482</strain>
    </source>
</reference>
<comment type="caution">
    <text evidence="3">The sequence shown here is derived from an EMBL/GenBank/DDBJ whole genome shotgun (WGS) entry which is preliminary data.</text>
</comment>
<dbReference type="PANTHER" id="PTHR40547">
    <property type="entry name" value="SLL0298 PROTEIN"/>
    <property type="match status" value="1"/>
</dbReference>
<evidence type="ECO:0000313" key="4">
    <source>
        <dbReference type="Proteomes" id="UP001243846"/>
    </source>
</evidence>
<name>A0ABT8D964_9RHOB</name>
<sequence>MFRRREPRSYSQLATEMVYPRGGWKRASRYVLHRIRRLPDQPSKIALGFACGVFISFTPFFGFHFMGAAALAWLFGGNIIAGLLGTFVGNPLTTPFMAFTSISTGRWLLGSEGEISMTRLPVEFAQAGAELWHNIRALFNEQTMHWGHLGWFYHEVFLPYSIGSIIPGVIAGAITYALTVPLIRAYHKRREKKMAERIAALKTLKAQEGAVADKRP</sequence>
<keyword evidence="4" id="KW-1185">Reference proteome</keyword>
<protein>
    <submittedName>
        <fullName evidence="3">DUF2062 domain-containing protein</fullName>
    </submittedName>
</protein>
<evidence type="ECO:0000259" key="2">
    <source>
        <dbReference type="Pfam" id="PF09835"/>
    </source>
</evidence>
<dbReference type="Pfam" id="PF09835">
    <property type="entry name" value="DUF2062"/>
    <property type="match status" value="1"/>
</dbReference>
<proteinExistence type="predicted"/>
<feature type="transmembrane region" description="Helical" evidence="1">
    <location>
        <begin position="157"/>
        <end position="183"/>
    </location>
</feature>
<evidence type="ECO:0000313" key="3">
    <source>
        <dbReference type="EMBL" id="MDN3711819.1"/>
    </source>
</evidence>
<dbReference type="InterPro" id="IPR018639">
    <property type="entry name" value="DUF2062"/>
</dbReference>
<dbReference type="EMBL" id="JAUFRC010000001">
    <property type="protein sequence ID" value="MDN3711819.1"/>
    <property type="molecule type" value="Genomic_DNA"/>
</dbReference>
<dbReference type="RefSeq" id="WP_377686125.1">
    <property type="nucleotide sequence ID" value="NZ_JBHMDZ010000013.1"/>
</dbReference>
<organism evidence="3 4">
    <name type="scientific">Paracoccus cavernae</name>
    <dbReference type="NCBI Taxonomy" id="1571207"/>
    <lineage>
        <taxon>Bacteria</taxon>
        <taxon>Pseudomonadati</taxon>
        <taxon>Pseudomonadota</taxon>
        <taxon>Alphaproteobacteria</taxon>
        <taxon>Rhodobacterales</taxon>
        <taxon>Paracoccaceae</taxon>
        <taxon>Paracoccus</taxon>
    </lineage>
</organism>
<evidence type="ECO:0000256" key="1">
    <source>
        <dbReference type="SAM" id="Phobius"/>
    </source>
</evidence>
<accession>A0ABT8D964</accession>
<keyword evidence="1" id="KW-1133">Transmembrane helix</keyword>
<feature type="domain" description="DUF2062" evidence="2">
    <location>
        <begin position="26"/>
        <end position="191"/>
    </location>
</feature>
<keyword evidence="1" id="KW-0812">Transmembrane</keyword>
<dbReference type="PANTHER" id="PTHR40547:SF1">
    <property type="entry name" value="SLL0298 PROTEIN"/>
    <property type="match status" value="1"/>
</dbReference>
<feature type="transmembrane region" description="Helical" evidence="1">
    <location>
        <begin position="45"/>
        <end position="75"/>
    </location>
</feature>
<keyword evidence="1" id="KW-0472">Membrane</keyword>
<dbReference type="Proteomes" id="UP001243846">
    <property type="component" value="Unassembled WGS sequence"/>
</dbReference>